<dbReference type="STRING" id="1869.MB27_17285"/>
<gene>
    <name evidence="1" type="ORF">MB27_17285</name>
</gene>
<accession>A0A0A6UN39</accession>
<dbReference type="AlphaFoldDB" id="A0A0A6UN39"/>
<dbReference type="OrthoDB" id="4554341at2"/>
<name>A0A0A6UN39_ACTUT</name>
<comment type="caution">
    <text evidence="1">The sequence shown here is derived from an EMBL/GenBank/DDBJ whole genome shotgun (WGS) entry which is preliminary data.</text>
</comment>
<evidence type="ECO:0008006" key="3">
    <source>
        <dbReference type="Google" id="ProtNLM"/>
    </source>
</evidence>
<keyword evidence="2" id="KW-1185">Reference proteome</keyword>
<organism evidence="1 2">
    <name type="scientific">Actinoplanes utahensis</name>
    <dbReference type="NCBI Taxonomy" id="1869"/>
    <lineage>
        <taxon>Bacteria</taxon>
        <taxon>Bacillati</taxon>
        <taxon>Actinomycetota</taxon>
        <taxon>Actinomycetes</taxon>
        <taxon>Micromonosporales</taxon>
        <taxon>Micromonosporaceae</taxon>
        <taxon>Actinoplanes</taxon>
    </lineage>
</organism>
<reference evidence="1 2" key="1">
    <citation type="submission" date="2014-10" db="EMBL/GenBank/DDBJ databases">
        <title>Draft genome sequence of Actinoplanes utahensis NRRL 12052.</title>
        <authorList>
            <person name="Velasco-Bucheli B."/>
            <person name="del Cerro C."/>
            <person name="Hormigo D."/>
            <person name="Garcia J.L."/>
            <person name="Acebal C."/>
            <person name="Arroyo M."/>
            <person name="de la Mata I."/>
        </authorList>
    </citation>
    <scope>NUCLEOTIDE SEQUENCE [LARGE SCALE GENOMIC DNA]</scope>
    <source>
        <strain evidence="1 2">NRRL 12052</strain>
    </source>
</reference>
<dbReference type="Proteomes" id="UP000054537">
    <property type="component" value="Unassembled WGS sequence"/>
</dbReference>
<evidence type="ECO:0000313" key="2">
    <source>
        <dbReference type="Proteomes" id="UP000054537"/>
    </source>
</evidence>
<sequence>MPGPAVADPHERQEYLDGGLTDVRCGGCGRTVRAGRRSAMQTSVQWPGRSCERLAATAAGRPAALVPTCPELRESLDRAIREGRLEVL</sequence>
<dbReference type="EMBL" id="JRTT01000018">
    <property type="protein sequence ID" value="KHD76493.1"/>
    <property type="molecule type" value="Genomic_DNA"/>
</dbReference>
<protein>
    <recommendedName>
        <fullName evidence="3">Ferredoxin</fullName>
    </recommendedName>
</protein>
<evidence type="ECO:0000313" key="1">
    <source>
        <dbReference type="EMBL" id="KHD76493.1"/>
    </source>
</evidence>
<proteinExistence type="predicted"/>
<dbReference type="eggNOG" id="ENOG5033H5N">
    <property type="taxonomic scope" value="Bacteria"/>
</dbReference>